<feature type="region of interest" description="Disordered" evidence="1">
    <location>
        <begin position="145"/>
        <end position="186"/>
    </location>
</feature>
<keyword evidence="3" id="KW-1185">Reference proteome</keyword>
<evidence type="ECO:0000313" key="2">
    <source>
        <dbReference type="EMBL" id="MDT0309261.1"/>
    </source>
</evidence>
<dbReference type="Proteomes" id="UP001183388">
    <property type="component" value="Unassembled WGS sequence"/>
</dbReference>
<proteinExistence type="predicted"/>
<reference evidence="3" key="1">
    <citation type="submission" date="2023-07" db="EMBL/GenBank/DDBJ databases">
        <title>30 novel species of actinomycetes from the DSMZ collection.</title>
        <authorList>
            <person name="Nouioui I."/>
        </authorList>
    </citation>
    <scope>NUCLEOTIDE SEQUENCE [LARGE SCALE GENOMIC DNA]</scope>
    <source>
        <strain evidence="3">DSM 44917</strain>
    </source>
</reference>
<name>A0ABU2LCF6_9ACTN</name>
<sequence>MTRSLDDALARAVLAARPHTYTDQEIAAAESRIAARIAARDPGHRCPPRSGCCDDEAVRLLEILCRTVIGQGGALRQLSAFLGGRVPHPFGARVLGCALQLAGRDDGARFWWQFAAGAGDGAAAYCLYLHHLTLGEEWEAELWHRQSPPGKGNGNGNGKGNGDGDGDSGAPGTREGATPGAPADECPPGLVLRVLTGLLGDQSALPEAAAAVVHYVPDAVRFVDEVELPLPDADFAQRIEELTTAR</sequence>
<evidence type="ECO:0000313" key="3">
    <source>
        <dbReference type="Proteomes" id="UP001183388"/>
    </source>
</evidence>
<dbReference type="EMBL" id="JAVREN010000034">
    <property type="protein sequence ID" value="MDT0309261.1"/>
    <property type="molecule type" value="Genomic_DNA"/>
</dbReference>
<organism evidence="2 3">
    <name type="scientific">Streptomyces boetiae</name>
    <dbReference type="NCBI Taxonomy" id="3075541"/>
    <lineage>
        <taxon>Bacteria</taxon>
        <taxon>Bacillati</taxon>
        <taxon>Actinomycetota</taxon>
        <taxon>Actinomycetes</taxon>
        <taxon>Kitasatosporales</taxon>
        <taxon>Streptomycetaceae</taxon>
        <taxon>Streptomyces</taxon>
    </lineage>
</organism>
<accession>A0ABU2LCF6</accession>
<feature type="compositionally biased region" description="Gly residues" evidence="1">
    <location>
        <begin position="151"/>
        <end position="169"/>
    </location>
</feature>
<comment type="caution">
    <text evidence="2">The sequence shown here is derived from an EMBL/GenBank/DDBJ whole genome shotgun (WGS) entry which is preliminary data.</text>
</comment>
<gene>
    <name evidence="2" type="ORF">RM780_20175</name>
</gene>
<dbReference type="RefSeq" id="WP_311632218.1">
    <property type="nucleotide sequence ID" value="NZ_JAVREN010000034.1"/>
</dbReference>
<protein>
    <submittedName>
        <fullName evidence="2">Uncharacterized protein</fullName>
    </submittedName>
</protein>
<evidence type="ECO:0000256" key="1">
    <source>
        <dbReference type="SAM" id="MobiDB-lite"/>
    </source>
</evidence>